<evidence type="ECO:0000259" key="3">
    <source>
        <dbReference type="SMART" id="SM00852"/>
    </source>
</evidence>
<dbReference type="Proteomes" id="UP000176992">
    <property type="component" value="Unassembled WGS sequence"/>
</dbReference>
<dbReference type="NCBIfam" id="NF002947">
    <property type="entry name" value="PRK03604.1"/>
    <property type="match status" value="1"/>
</dbReference>
<evidence type="ECO:0000256" key="1">
    <source>
        <dbReference type="ARBA" id="ARBA00005046"/>
    </source>
</evidence>
<dbReference type="EMBL" id="MFIV01000059">
    <property type="protein sequence ID" value="OGF98845.1"/>
    <property type="molecule type" value="Genomic_DNA"/>
</dbReference>
<dbReference type="NCBIfam" id="TIGR00177">
    <property type="entry name" value="molyb_syn"/>
    <property type="match status" value="1"/>
</dbReference>
<evidence type="ECO:0000256" key="2">
    <source>
        <dbReference type="ARBA" id="ARBA00023150"/>
    </source>
</evidence>
<sequence length="311" mass="32763">MLDLTRLPDSLHRAVACAVVTMGQASVELVRQGRVPKGDPLTVARVAAVQAAKDTGRLIPHCRTPLVEYVGLDFSLGETEIGIRAEVKAGGREGVATAALCAAAVAALTIYDMLKMVDETLGIEGLRLLEDSESNRERSESSGRGLRAAVLVLSDSISRGENEDTSGKVISARLAGAGFTLADYRVIPDEPALLRETLVRYADSDRLDLVLTSGGTGLGPRDSTPETTLALLQREVPGIEEAARAFGQRRTPLSMLSRGAAGFRGQTLIVNLPGSVKAVTDYLDSLLSGLKELLGARKSDGELDKLSGGNG</sequence>
<dbReference type="InterPro" id="IPR036522">
    <property type="entry name" value="MoaC_sf"/>
</dbReference>
<dbReference type="InterPro" id="IPR002820">
    <property type="entry name" value="Mopterin_CF_biosynth-C_dom"/>
</dbReference>
<dbReference type="InterPro" id="IPR036425">
    <property type="entry name" value="MoaB/Mog-like_dom_sf"/>
</dbReference>
<dbReference type="InterPro" id="IPR012247">
    <property type="entry name" value="MoaC_MogA"/>
</dbReference>
<proteinExistence type="predicted"/>
<dbReference type="PANTHER" id="PTHR43764:SF1">
    <property type="entry name" value="MOLYBDOPTERIN MOLYBDOTRANSFERASE"/>
    <property type="match status" value="1"/>
</dbReference>
<dbReference type="SUPFAM" id="SSF55040">
    <property type="entry name" value="Molybdenum cofactor biosynthesis protein C, MoaC"/>
    <property type="match status" value="1"/>
</dbReference>
<dbReference type="GO" id="GO:0006777">
    <property type="term" value="P:Mo-molybdopterin cofactor biosynthetic process"/>
    <property type="evidence" value="ECO:0007669"/>
    <property type="project" value="UniProtKB-KW"/>
</dbReference>
<dbReference type="Pfam" id="PF00994">
    <property type="entry name" value="MoCF_biosynth"/>
    <property type="match status" value="1"/>
</dbReference>
<dbReference type="InterPro" id="IPR051920">
    <property type="entry name" value="MPT_Adenylyltrnsfr/MoaC-Rel"/>
</dbReference>
<dbReference type="PIRSF" id="PIRSF036594">
    <property type="entry name" value="MoaC_MogA"/>
    <property type="match status" value="1"/>
</dbReference>
<organism evidence="4 5">
    <name type="scientific">Candidatus Glassbacteria bacterium GWA2_58_10</name>
    <dbReference type="NCBI Taxonomy" id="1817865"/>
    <lineage>
        <taxon>Bacteria</taxon>
        <taxon>Candidatus Glassiibacteriota</taxon>
    </lineage>
</organism>
<comment type="pathway">
    <text evidence="1">Cofactor biosynthesis; molybdopterin biosynthesis.</text>
</comment>
<dbReference type="Gene3D" id="3.30.70.640">
    <property type="entry name" value="Molybdopterin cofactor biosynthesis C (MoaC) domain"/>
    <property type="match status" value="1"/>
</dbReference>
<comment type="caution">
    <text evidence="4">The sequence shown here is derived from an EMBL/GenBank/DDBJ whole genome shotgun (WGS) entry which is preliminary data.</text>
</comment>
<dbReference type="SUPFAM" id="SSF53218">
    <property type="entry name" value="Molybdenum cofactor biosynthesis proteins"/>
    <property type="match status" value="1"/>
</dbReference>
<dbReference type="AlphaFoldDB" id="A0A1F5YF99"/>
<reference evidence="4 5" key="1">
    <citation type="journal article" date="2016" name="Nat. Commun.">
        <title>Thousands of microbial genomes shed light on interconnected biogeochemical processes in an aquifer system.</title>
        <authorList>
            <person name="Anantharaman K."/>
            <person name="Brown C.T."/>
            <person name="Hug L.A."/>
            <person name="Sharon I."/>
            <person name="Castelle C.J."/>
            <person name="Probst A.J."/>
            <person name="Thomas B.C."/>
            <person name="Singh A."/>
            <person name="Wilkins M.J."/>
            <person name="Karaoz U."/>
            <person name="Brodie E.L."/>
            <person name="Williams K.H."/>
            <person name="Hubbard S.S."/>
            <person name="Banfield J.F."/>
        </authorList>
    </citation>
    <scope>NUCLEOTIDE SEQUENCE [LARGE SCALE GENOMIC DNA]</scope>
</reference>
<protein>
    <recommendedName>
        <fullName evidence="3">MoaB/Mog domain-containing protein</fullName>
    </recommendedName>
</protein>
<evidence type="ECO:0000313" key="5">
    <source>
        <dbReference type="Proteomes" id="UP000176992"/>
    </source>
</evidence>
<dbReference type="SMART" id="SM00852">
    <property type="entry name" value="MoCF_biosynth"/>
    <property type="match status" value="1"/>
</dbReference>
<feature type="domain" description="MoaB/Mog" evidence="3">
    <location>
        <begin position="149"/>
        <end position="293"/>
    </location>
</feature>
<name>A0A1F5YF99_9BACT</name>
<dbReference type="CDD" id="cd00886">
    <property type="entry name" value="MogA_MoaB"/>
    <property type="match status" value="1"/>
</dbReference>
<dbReference type="InterPro" id="IPR001453">
    <property type="entry name" value="MoaB/Mog_dom"/>
</dbReference>
<evidence type="ECO:0000313" key="4">
    <source>
        <dbReference type="EMBL" id="OGF98845.1"/>
    </source>
</evidence>
<dbReference type="UniPathway" id="UPA00344"/>
<accession>A0A1F5YF99</accession>
<dbReference type="Gene3D" id="3.40.980.10">
    <property type="entry name" value="MoaB/Mog-like domain"/>
    <property type="match status" value="1"/>
</dbReference>
<dbReference type="PANTHER" id="PTHR43764">
    <property type="entry name" value="MOLYBDENUM COFACTOR BIOSYNTHESIS"/>
    <property type="match status" value="1"/>
</dbReference>
<dbReference type="Pfam" id="PF01967">
    <property type="entry name" value="MoaC"/>
    <property type="match status" value="1"/>
</dbReference>
<keyword evidence="2" id="KW-0501">Molybdenum cofactor biosynthesis</keyword>
<gene>
    <name evidence="4" type="ORF">A2Z86_06000</name>
</gene>